<dbReference type="RefSeq" id="WP_378299087.1">
    <property type="nucleotide sequence ID" value="NZ_JBHTJA010000027.1"/>
</dbReference>
<evidence type="ECO:0000256" key="1">
    <source>
        <dbReference type="SAM" id="MobiDB-lite"/>
    </source>
</evidence>
<dbReference type="Proteomes" id="UP001596972">
    <property type="component" value="Unassembled WGS sequence"/>
</dbReference>
<reference evidence="3" key="1">
    <citation type="journal article" date="2019" name="Int. J. Syst. Evol. Microbiol.">
        <title>The Global Catalogue of Microorganisms (GCM) 10K type strain sequencing project: providing services to taxonomists for standard genome sequencing and annotation.</title>
        <authorList>
            <consortium name="The Broad Institute Genomics Platform"/>
            <consortium name="The Broad Institute Genome Sequencing Center for Infectious Disease"/>
            <person name="Wu L."/>
            <person name="Ma J."/>
        </authorList>
    </citation>
    <scope>NUCLEOTIDE SEQUENCE [LARGE SCALE GENOMIC DNA]</scope>
    <source>
        <strain evidence="3">JCM 31202</strain>
    </source>
</reference>
<name>A0ABW3END4_9ACTN</name>
<protein>
    <submittedName>
        <fullName evidence="2">Uncharacterized protein</fullName>
    </submittedName>
</protein>
<proteinExistence type="predicted"/>
<dbReference type="EMBL" id="JBHTJA010000027">
    <property type="protein sequence ID" value="MFD0901871.1"/>
    <property type="molecule type" value="Genomic_DNA"/>
</dbReference>
<comment type="caution">
    <text evidence="2">The sequence shown here is derived from an EMBL/GenBank/DDBJ whole genome shotgun (WGS) entry which is preliminary data.</text>
</comment>
<evidence type="ECO:0000313" key="2">
    <source>
        <dbReference type="EMBL" id="MFD0901871.1"/>
    </source>
</evidence>
<evidence type="ECO:0000313" key="3">
    <source>
        <dbReference type="Proteomes" id="UP001596972"/>
    </source>
</evidence>
<keyword evidence="3" id="KW-1185">Reference proteome</keyword>
<feature type="region of interest" description="Disordered" evidence="1">
    <location>
        <begin position="36"/>
        <end position="57"/>
    </location>
</feature>
<organism evidence="2 3">
    <name type="scientific">Actinomadura sediminis</name>
    <dbReference type="NCBI Taxonomy" id="1038904"/>
    <lineage>
        <taxon>Bacteria</taxon>
        <taxon>Bacillati</taxon>
        <taxon>Actinomycetota</taxon>
        <taxon>Actinomycetes</taxon>
        <taxon>Streptosporangiales</taxon>
        <taxon>Thermomonosporaceae</taxon>
        <taxon>Actinomadura</taxon>
    </lineage>
</organism>
<gene>
    <name evidence="2" type="ORF">ACFQ11_15835</name>
</gene>
<accession>A0ABW3END4</accession>
<sequence length="57" mass="5975">MRAGSTDTFVAHRNLLFGVASELLGPAAGLCCVRDPAEPGHVESGAPLTRGRRSRRG</sequence>